<dbReference type="InterPro" id="IPR025403">
    <property type="entry name" value="TgpA-like_C"/>
</dbReference>
<sequence>MPDWFDTILTVALVMLAVLVGLVLVWALYAGVRMQRDKSALAKGERVRAERLAAAVATGLAQVETGTPDDAVIACWVALERAAAAADLNRRPAETSAEFTARVFGTANVSRDDLDALAALYREARYSTHASSETDRSAARAVLQRLENDLQRSPVGRVIARVSSRSTSAG</sequence>
<keyword evidence="1" id="KW-1133">Transmembrane helix</keyword>
<keyword evidence="4" id="KW-1185">Reference proteome</keyword>
<proteinExistence type="predicted"/>
<feature type="domain" description="Protein-glutamine gamma-glutamyltransferase-like C-terminal" evidence="2">
    <location>
        <begin position="75"/>
        <end position="143"/>
    </location>
</feature>
<evidence type="ECO:0000256" key="1">
    <source>
        <dbReference type="SAM" id="Phobius"/>
    </source>
</evidence>
<accession>A0ABP4TZ87</accession>
<comment type="caution">
    <text evidence="3">The sequence shown here is derived from an EMBL/GenBank/DDBJ whole genome shotgun (WGS) entry which is preliminary data.</text>
</comment>
<feature type="transmembrane region" description="Helical" evidence="1">
    <location>
        <begin position="12"/>
        <end position="32"/>
    </location>
</feature>
<reference evidence="4" key="1">
    <citation type="journal article" date="2019" name="Int. J. Syst. Evol. Microbiol.">
        <title>The Global Catalogue of Microorganisms (GCM) 10K type strain sequencing project: providing services to taxonomists for standard genome sequencing and annotation.</title>
        <authorList>
            <consortium name="The Broad Institute Genomics Platform"/>
            <consortium name="The Broad Institute Genome Sequencing Center for Infectious Disease"/>
            <person name="Wu L."/>
            <person name="Ma J."/>
        </authorList>
    </citation>
    <scope>NUCLEOTIDE SEQUENCE [LARGE SCALE GENOMIC DNA]</scope>
    <source>
        <strain evidence="4">JCM 14307</strain>
    </source>
</reference>
<dbReference type="Pfam" id="PF13559">
    <property type="entry name" value="DUF4129"/>
    <property type="match status" value="1"/>
</dbReference>
<gene>
    <name evidence="3" type="ORF">GCM10009745_45450</name>
</gene>
<evidence type="ECO:0000259" key="2">
    <source>
        <dbReference type="Pfam" id="PF13559"/>
    </source>
</evidence>
<dbReference type="EMBL" id="BAAANF010000016">
    <property type="protein sequence ID" value="GAA1694744.1"/>
    <property type="molecule type" value="Genomic_DNA"/>
</dbReference>
<dbReference type="Proteomes" id="UP001500280">
    <property type="component" value="Unassembled WGS sequence"/>
</dbReference>
<keyword evidence="1" id="KW-0472">Membrane</keyword>
<organism evidence="3 4">
    <name type="scientific">Kribbella yunnanensis</name>
    <dbReference type="NCBI Taxonomy" id="190194"/>
    <lineage>
        <taxon>Bacteria</taxon>
        <taxon>Bacillati</taxon>
        <taxon>Actinomycetota</taxon>
        <taxon>Actinomycetes</taxon>
        <taxon>Propionibacteriales</taxon>
        <taxon>Kribbellaceae</taxon>
        <taxon>Kribbella</taxon>
    </lineage>
</organism>
<evidence type="ECO:0000313" key="3">
    <source>
        <dbReference type="EMBL" id="GAA1694744.1"/>
    </source>
</evidence>
<name>A0ABP4TZ87_9ACTN</name>
<protein>
    <recommendedName>
        <fullName evidence="2">Protein-glutamine gamma-glutamyltransferase-like C-terminal domain-containing protein</fullName>
    </recommendedName>
</protein>
<keyword evidence="1" id="KW-0812">Transmembrane</keyword>
<evidence type="ECO:0000313" key="4">
    <source>
        <dbReference type="Proteomes" id="UP001500280"/>
    </source>
</evidence>